<dbReference type="PROSITE" id="PS50893">
    <property type="entry name" value="ABC_TRANSPORTER_2"/>
    <property type="match status" value="2"/>
</dbReference>
<evidence type="ECO:0000256" key="6">
    <source>
        <dbReference type="ARBA" id="ARBA00022840"/>
    </source>
</evidence>
<gene>
    <name evidence="10" type="ORF">ASILVAE211_04935</name>
</gene>
<comment type="caution">
    <text evidence="10">The sequence shown here is derived from an EMBL/GenBank/DDBJ whole genome shotgun (WGS) entry which is preliminary data.</text>
</comment>
<keyword evidence="7" id="KW-1278">Translocase</keyword>
<dbReference type="EMBL" id="JAESVB010000002">
    <property type="protein sequence ID" value="MCB8874522.1"/>
    <property type="molecule type" value="Genomic_DNA"/>
</dbReference>
<keyword evidence="2" id="KW-1003">Cell membrane</keyword>
<dbReference type="InterPro" id="IPR017871">
    <property type="entry name" value="ABC_transporter-like_CS"/>
</dbReference>
<dbReference type="SUPFAM" id="SSF52540">
    <property type="entry name" value="P-loop containing nucleoside triphosphate hydrolases"/>
    <property type="match status" value="2"/>
</dbReference>
<name>A0A963YPP4_9PROT</name>
<evidence type="ECO:0000256" key="7">
    <source>
        <dbReference type="ARBA" id="ARBA00022967"/>
    </source>
</evidence>
<evidence type="ECO:0000256" key="1">
    <source>
        <dbReference type="ARBA" id="ARBA00022448"/>
    </source>
</evidence>
<evidence type="ECO:0000256" key="4">
    <source>
        <dbReference type="ARBA" id="ARBA00022737"/>
    </source>
</evidence>
<dbReference type="Proteomes" id="UP000708298">
    <property type="component" value="Unassembled WGS sequence"/>
</dbReference>
<reference evidence="10" key="1">
    <citation type="journal article" date="2021" name="Microorganisms">
        <title>Acidisoma silvae sp. nov. and Acidisomacellulosilytica sp. nov., Two Acidophilic Bacteria Isolated from Decaying Wood, Hydrolyzing Cellulose and Producing Poly-3-hydroxybutyrate.</title>
        <authorList>
            <person name="Mieszkin S."/>
            <person name="Pouder E."/>
            <person name="Uroz S."/>
            <person name="Simon-Colin C."/>
            <person name="Alain K."/>
        </authorList>
    </citation>
    <scope>NUCLEOTIDE SEQUENCE</scope>
    <source>
        <strain evidence="10">HW T2.11</strain>
    </source>
</reference>
<keyword evidence="4" id="KW-0677">Repeat</keyword>
<dbReference type="CDD" id="cd03216">
    <property type="entry name" value="ABC_Carb_Monos_I"/>
    <property type="match status" value="1"/>
</dbReference>
<evidence type="ECO:0000259" key="9">
    <source>
        <dbReference type="PROSITE" id="PS50893"/>
    </source>
</evidence>
<evidence type="ECO:0000256" key="3">
    <source>
        <dbReference type="ARBA" id="ARBA00022597"/>
    </source>
</evidence>
<dbReference type="InterPro" id="IPR027417">
    <property type="entry name" value="P-loop_NTPase"/>
</dbReference>
<keyword evidence="8" id="KW-0472">Membrane</keyword>
<feature type="domain" description="ABC transporter" evidence="9">
    <location>
        <begin position="246"/>
        <end position="494"/>
    </location>
</feature>
<proteinExistence type="predicted"/>
<accession>A0A963YPP4</accession>
<evidence type="ECO:0000256" key="5">
    <source>
        <dbReference type="ARBA" id="ARBA00022741"/>
    </source>
</evidence>
<dbReference type="Pfam" id="PF00005">
    <property type="entry name" value="ABC_tran"/>
    <property type="match status" value="2"/>
</dbReference>
<keyword evidence="1" id="KW-0813">Transport</keyword>
<evidence type="ECO:0000256" key="8">
    <source>
        <dbReference type="ARBA" id="ARBA00023136"/>
    </source>
</evidence>
<dbReference type="AlphaFoldDB" id="A0A963YPP4"/>
<dbReference type="PROSITE" id="PS00211">
    <property type="entry name" value="ABC_TRANSPORTER_1"/>
    <property type="match status" value="1"/>
</dbReference>
<protein>
    <submittedName>
        <fullName evidence="10">Sugar ABC transporter ATP-binding protein</fullName>
    </submittedName>
</protein>
<dbReference type="InterPro" id="IPR050107">
    <property type="entry name" value="ABC_carbohydrate_import_ATPase"/>
</dbReference>
<evidence type="ECO:0000313" key="10">
    <source>
        <dbReference type="EMBL" id="MCB8874522.1"/>
    </source>
</evidence>
<organism evidence="10 11">
    <name type="scientific">Acidisoma silvae</name>
    <dbReference type="NCBI Taxonomy" id="2802396"/>
    <lineage>
        <taxon>Bacteria</taxon>
        <taxon>Pseudomonadati</taxon>
        <taxon>Pseudomonadota</taxon>
        <taxon>Alphaproteobacteria</taxon>
        <taxon>Acetobacterales</taxon>
        <taxon>Acidocellaceae</taxon>
        <taxon>Acidisoma</taxon>
    </lineage>
</organism>
<keyword evidence="5" id="KW-0547">Nucleotide-binding</keyword>
<dbReference type="RefSeq" id="WP_227320194.1">
    <property type="nucleotide sequence ID" value="NZ_JAESVB010000002.1"/>
</dbReference>
<dbReference type="PANTHER" id="PTHR43790:SF1">
    <property type="entry name" value="XYLOSE IMPORT ATP-BINDING PROTEIN XYLG"/>
    <property type="match status" value="1"/>
</dbReference>
<keyword evidence="11" id="KW-1185">Reference proteome</keyword>
<dbReference type="PANTHER" id="PTHR43790">
    <property type="entry name" value="CARBOHYDRATE TRANSPORT ATP-BINDING PROTEIN MG119-RELATED"/>
    <property type="match status" value="1"/>
</dbReference>
<dbReference type="GO" id="GO:0005524">
    <property type="term" value="F:ATP binding"/>
    <property type="evidence" value="ECO:0007669"/>
    <property type="project" value="UniProtKB-KW"/>
</dbReference>
<evidence type="ECO:0000313" key="11">
    <source>
        <dbReference type="Proteomes" id="UP000708298"/>
    </source>
</evidence>
<dbReference type="SMART" id="SM00382">
    <property type="entry name" value="AAA"/>
    <property type="match status" value="2"/>
</dbReference>
<dbReference type="Gene3D" id="3.40.50.300">
    <property type="entry name" value="P-loop containing nucleotide triphosphate hydrolases"/>
    <property type="match status" value="2"/>
</dbReference>
<dbReference type="CDD" id="cd03215">
    <property type="entry name" value="ABC_Carb_Monos_II"/>
    <property type="match status" value="1"/>
</dbReference>
<reference evidence="10" key="2">
    <citation type="submission" date="2021-01" db="EMBL/GenBank/DDBJ databases">
        <authorList>
            <person name="Mieszkin S."/>
            <person name="Pouder E."/>
            <person name="Alain K."/>
        </authorList>
    </citation>
    <scope>NUCLEOTIDE SEQUENCE</scope>
    <source>
        <strain evidence="10">HW T2.11</strain>
    </source>
</reference>
<dbReference type="InterPro" id="IPR003439">
    <property type="entry name" value="ABC_transporter-like_ATP-bd"/>
</dbReference>
<dbReference type="InterPro" id="IPR003593">
    <property type="entry name" value="AAA+_ATPase"/>
</dbReference>
<keyword evidence="3" id="KW-0762">Sugar transport</keyword>
<evidence type="ECO:0000256" key="2">
    <source>
        <dbReference type="ARBA" id="ARBA00022475"/>
    </source>
</evidence>
<feature type="domain" description="ABC transporter" evidence="9">
    <location>
        <begin position="5"/>
        <end position="241"/>
    </location>
</feature>
<dbReference type="GO" id="GO:0016887">
    <property type="term" value="F:ATP hydrolysis activity"/>
    <property type="evidence" value="ECO:0007669"/>
    <property type="project" value="InterPro"/>
</dbReference>
<sequence length="494" mass="53307">MPDFISLTGISKHFGGVTALADVDMTIGAGEVHCLAGENGSGKSTLIKIISGVQPPDAGGEIVIDGRLYTHLTPAESTRIGIQVIYQDLSLFPDLTVAENIAFAQHLRGFRGAGQRRLRSRAEAVVARLGVALDLDALVGELSIAQRQLVAICRALAAEARLVIMDEPTASLTRTEVDTLLDITRELKRRGIAVVFVSHRLDEVMEIAERVTVLRDGRKLGTWDAQDMTPRRLGSLMTGHEFDYKVVVPDLSQAPVVLSVKALSRRGDFQDVSLDIRQGEILGVIGLLGSGRTELALSLFGMRPADQGEIRMDGAPVHLTSNRAAIDHGIAYVSEDRLSLGLVLEQPIASNIVLSTLDKLKGAGGLLSADRRRQAVRQGIEQLGIKVSDPENPVRTLSGGNQQRVVIAKWLATQPRVLILDSPTVGVDINAKDGIYAIVKRLAAEGMAVMMISDEIPEVLYHAHRILVMQGGRVKGEFHPADITETALREAIDA</sequence>
<keyword evidence="6 10" id="KW-0067">ATP-binding</keyword>